<evidence type="ECO:0000313" key="5">
    <source>
        <dbReference type="Proteomes" id="UP001601948"/>
    </source>
</evidence>
<evidence type="ECO:0000256" key="1">
    <source>
        <dbReference type="PROSITE-ProRule" id="PRU00285"/>
    </source>
</evidence>
<evidence type="ECO:0000259" key="3">
    <source>
        <dbReference type="PROSITE" id="PS01031"/>
    </source>
</evidence>
<evidence type="ECO:0000313" key="4">
    <source>
        <dbReference type="EMBL" id="MFF3225969.1"/>
    </source>
</evidence>
<organism evidence="4 5">
    <name type="scientific">Nocardia suismassiliense</name>
    <dbReference type="NCBI Taxonomy" id="2077092"/>
    <lineage>
        <taxon>Bacteria</taxon>
        <taxon>Bacillati</taxon>
        <taxon>Actinomycetota</taxon>
        <taxon>Actinomycetes</taxon>
        <taxon>Mycobacteriales</taxon>
        <taxon>Nocardiaceae</taxon>
        <taxon>Nocardia</taxon>
    </lineage>
</organism>
<evidence type="ECO:0000256" key="2">
    <source>
        <dbReference type="RuleBase" id="RU003616"/>
    </source>
</evidence>
<name>A0ABW6QXU6_9NOCA</name>
<gene>
    <name evidence="4" type="ORF">ACFYV7_24440</name>
</gene>
<comment type="similarity">
    <text evidence="1 2">Belongs to the small heat shock protein (HSP20) family.</text>
</comment>
<comment type="caution">
    <text evidence="4">The sequence shown here is derived from an EMBL/GenBank/DDBJ whole genome shotgun (WGS) entry which is preliminary data.</text>
</comment>
<dbReference type="InterPro" id="IPR002068">
    <property type="entry name" value="A-crystallin/Hsp20_dom"/>
</dbReference>
<feature type="domain" description="SHSP" evidence="3">
    <location>
        <begin position="29"/>
        <end position="140"/>
    </location>
</feature>
<dbReference type="EMBL" id="JBIAPI010000006">
    <property type="protein sequence ID" value="MFF3225969.1"/>
    <property type="molecule type" value="Genomic_DNA"/>
</dbReference>
<dbReference type="SUPFAM" id="SSF49764">
    <property type="entry name" value="HSP20-like chaperones"/>
    <property type="match status" value="1"/>
</dbReference>
<dbReference type="CDD" id="cd06464">
    <property type="entry name" value="ACD_sHsps-like"/>
    <property type="match status" value="1"/>
</dbReference>
<reference evidence="4 5" key="1">
    <citation type="submission" date="2024-10" db="EMBL/GenBank/DDBJ databases">
        <title>The Natural Products Discovery Center: Release of the First 8490 Sequenced Strains for Exploring Actinobacteria Biosynthetic Diversity.</title>
        <authorList>
            <person name="Kalkreuter E."/>
            <person name="Kautsar S.A."/>
            <person name="Yang D."/>
            <person name="Bader C.D."/>
            <person name="Teijaro C.N."/>
            <person name="Fluegel L."/>
            <person name="Davis C.M."/>
            <person name="Simpson J.R."/>
            <person name="Lauterbach L."/>
            <person name="Steele A.D."/>
            <person name="Gui C."/>
            <person name="Meng S."/>
            <person name="Li G."/>
            <person name="Viehrig K."/>
            <person name="Ye F."/>
            <person name="Su P."/>
            <person name="Kiefer A.F."/>
            <person name="Nichols A."/>
            <person name="Cepeda A.J."/>
            <person name="Yan W."/>
            <person name="Fan B."/>
            <person name="Jiang Y."/>
            <person name="Adhikari A."/>
            <person name="Zheng C.-J."/>
            <person name="Schuster L."/>
            <person name="Cowan T.M."/>
            <person name="Smanski M.J."/>
            <person name="Chevrette M.G."/>
            <person name="De Carvalho L.P.S."/>
            <person name="Shen B."/>
        </authorList>
    </citation>
    <scope>NUCLEOTIDE SEQUENCE [LARGE SCALE GENOMIC DNA]</scope>
    <source>
        <strain evidence="4 5">NPDC003040</strain>
    </source>
</reference>
<proteinExistence type="inferred from homology"/>
<keyword evidence="5" id="KW-1185">Reference proteome</keyword>
<accession>A0ABW6QXU6</accession>
<dbReference type="PROSITE" id="PS01031">
    <property type="entry name" value="SHSP"/>
    <property type="match status" value="1"/>
</dbReference>
<dbReference type="PANTHER" id="PTHR11527">
    <property type="entry name" value="HEAT-SHOCK PROTEIN 20 FAMILY MEMBER"/>
    <property type="match status" value="1"/>
</dbReference>
<dbReference type="RefSeq" id="WP_387720838.1">
    <property type="nucleotide sequence ID" value="NZ_JBIAPI010000006.1"/>
</dbReference>
<protein>
    <submittedName>
        <fullName evidence="4">Hsp20/alpha crystallin family protein</fullName>
    </submittedName>
</protein>
<dbReference type="InterPro" id="IPR008978">
    <property type="entry name" value="HSP20-like_chaperone"/>
</dbReference>
<sequence length="140" mass="15274">MSQLPQSPQSRSPLAGVGDFLRKIVPFVGSGSGGDLRVEQAPDKDNYHVVRVEIPGIDPDRDLEVSVQDGRLTIKAERSEERSVGGYSEFRYGSLMRTVALPAGARDDDIAATYANGILTVRIRMNESVSSARKIPVKME</sequence>
<dbReference type="InterPro" id="IPR031107">
    <property type="entry name" value="Small_HSP"/>
</dbReference>
<dbReference type="Gene3D" id="2.60.40.790">
    <property type="match status" value="1"/>
</dbReference>
<dbReference type="Pfam" id="PF00011">
    <property type="entry name" value="HSP20"/>
    <property type="match status" value="1"/>
</dbReference>
<dbReference type="Proteomes" id="UP001601948">
    <property type="component" value="Unassembled WGS sequence"/>
</dbReference>